<dbReference type="Proteomes" id="UP000694389">
    <property type="component" value="Unassembled WGS sequence"/>
</dbReference>
<dbReference type="InterPro" id="IPR036179">
    <property type="entry name" value="Ig-like_dom_sf"/>
</dbReference>
<dbReference type="GO" id="GO:0005886">
    <property type="term" value="C:plasma membrane"/>
    <property type="evidence" value="ECO:0007669"/>
    <property type="project" value="TreeGrafter"/>
</dbReference>
<dbReference type="GO" id="GO:0007166">
    <property type="term" value="P:cell surface receptor signaling pathway"/>
    <property type="evidence" value="ECO:0007669"/>
    <property type="project" value="TreeGrafter"/>
</dbReference>
<evidence type="ECO:0000259" key="4">
    <source>
        <dbReference type="PROSITE" id="PS50835"/>
    </source>
</evidence>
<reference evidence="5" key="2">
    <citation type="submission" date="2025-09" db="UniProtKB">
        <authorList>
            <consortium name="Ensembl"/>
        </authorList>
    </citation>
    <scope>IDENTIFICATION</scope>
</reference>
<dbReference type="GeneTree" id="ENSGT00940000177066"/>
<evidence type="ECO:0000256" key="2">
    <source>
        <dbReference type="ARBA" id="ARBA00022859"/>
    </source>
</evidence>
<protein>
    <recommendedName>
        <fullName evidence="4">Ig-like domain-containing protein</fullName>
    </recommendedName>
</protein>
<evidence type="ECO:0000313" key="6">
    <source>
        <dbReference type="Proteomes" id="UP000694389"/>
    </source>
</evidence>
<dbReference type="GO" id="GO:0002376">
    <property type="term" value="P:immune system process"/>
    <property type="evidence" value="ECO:0007669"/>
    <property type="project" value="UniProtKB-KW"/>
</dbReference>
<dbReference type="Gene3D" id="2.60.40.10">
    <property type="entry name" value="Immunoglobulins"/>
    <property type="match status" value="1"/>
</dbReference>
<evidence type="ECO:0000256" key="3">
    <source>
        <dbReference type="SAM" id="SignalP"/>
    </source>
</evidence>
<dbReference type="InterPro" id="IPR007110">
    <property type="entry name" value="Ig-like_dom"/>
</dbReference>
<dbReference type="InterPro" id="IPR013106">
    <property type="entry name" value="Ig_V-set"/>
</dbReference>
<dbReference type="InterPro" id="IPR050413">
    <property type="entry name" value="TCR_beta_variable"/>
</dbReference>
<evidence type="ECO:0000313" key="5">
    <source>
        <dbReference type="Ensembl" id="ENSDLAP00005068746.1"/>
    </source>
</evidence>
<dbReference type="PROSITE" id="PS50835">
    <property type="entry name" value="IG_LIKE"/>
    <property type="match status" value="1"/>
</dbReference>
<name>A0A8P4K9V1_DICLA</name>
<evidence type="ECO:0000256" key="1">
    <source>
        <dbReference type="ARBA" id="ARBA00022729"/>
    </source>
</evidence>
<dbReference type="SUPFAM" id="SSF48726">
    <property type="entry name" value="Immunoglobulin"/>
    <property type="match status" value="1"/>
</dbReference>
<dbReference type="Ensembl" id="ENSDLAT00005007180.2">
    <property type="protein sequence ID" value="ENSDLAP00005068746.1"/>
    <property type="gene ID" value="ENSDLAG00005003413.2"/>
</dbReference>
<dbReference type="AlphaFoldDB" id="A0A8P4K9V1"/>
<keyword evidence="6" id="KW-1185">Reference proteome</keyword>
<dbReference type="PANTHER" id="PTHR23268">
    <property type="entry name" value="T-CELL RECEPTOR BETA CHAIN"/>
    <property type="match status" value="1"/>
</dbReference>
<organism evidence="5 6">
    <name type="scientific">Dicentrarchus labrax</name>
    <name type="common">European seabass</name>
    <name type="synonym">Morone labrax</name>
    <dbReference type="NCBI Taxonomy" id="13489"/>
    <lineage>
        <taxon>Eukaryota</taxon>
        <taxon>Metazoa</taxon>
        <taxon>Chordata</taxon>
        <taxon>Craniata</taxon>
        <taxon>Vertebrata</taxon>
        <taxon>Euteleostomi</taxon>
        <taxon>Actinopterygii</taxon>
        <taxon>Neopterygii</taxon>
        <taxon>Teleostei</taxon>
        <taxon>Neoteleostei</taxon>
        <taxon>Acanthomorphata</taxon>
        <taxon>Eupercaria</taxon>
        <taxon>Moronidae</taxon>
        <taxon>Dicentrarchus</taxon>
    </lineage>
</organism>
<keyword evidence="2" id="KW-0391">Immunity</keyword>
<sequence length="153" mass="17138">GGPPIKCLLMVTFTVLHTGLIDGDDVTQNDTLWKFNGDSATIDCSHTKGAGYFQMYWYRQLPGEGMKQIVFTTTTPPHKYESGFSEDKFPAQKNDPQTGSLTLNSSAVYFCAARLHSATYHCSSVQKPPQHILSSRYYSSQPLAPVCFPFMRW</sequence>
<dbReference type="PANTHER" id="PTHR23268:SF102">
    <property type="entry name" value="IMMUNOGLOBULIN V-SET DOMAIN-CONTAINING PROTEIN"/>
    <property type="match status" value="1"/>
</dbReference>
<accession>A0A8P4K9V1</accession>
<proteinExistence type="predicted"/>
<feature type="domain" description="Ig-like" evidence="4">
    <location>
        <begin position="37"/>
        <end position="121"/>
    </location>
</feature>
<dbReference type="Pfam" id="PF07686">
    <property type="entry name" value="V-set"/>
    <property type="match status" value="1"/>
</dbReference>
<reference evidence="5" key="1">
    <citation type="submission" date="2025-08" db="UniProtKB">
        <authorList>
            <consortium name="Ensembl"/>
        </authorList>
    </citation>
    <scope>IDENTIFICATION</scope>
</reference>
<keyword evidence="1 3" id="KW-0732">Signal</keyword>
<feature type="chain" id="PRO_5035796010" description="Ig-like domain-containing protein" evidence="3">
    <location>
        <begin position="24"/>
        <end position="153"/>
    </location>
</feature>
<dbReference type="InterPro" id="IPR013783">
    <property type="entry name" value="Ig-like_fold"/>
</dbReference>
<feature type="signal peptide" evidence="3">
    <location>
        <begin position="1"/>
        <end position="23"/>
    </location>
</feature>